<feature type="region of interest" description="Disordered" evidence="1">
    <location>
        <begin position="44"/>
        <end position="74"/>
    </location>
</feature>
<protein>
    <submittedName>
        <fullName evidence="2">Uncharacterized protein</fullName>
    </submittedName>
</protein>
<gene>
    <name evidence="2" type="ORF">R3P38DRAFT_3495591</name>
</gene>
<sequence length="483" mass="52019">MVSTSDAQRAFSGYQALEYSLHRRGESQCGDFRISSIAVYDKLQRAEDEGGRRRQGEERKRQAGRRVSGRHDDPRFRRIAGARGSTGLGSARGRDIDIVSAAGFGVVSSSSTDKAGEVSTECLRGGGSPSGCPISVTNTLVCGRGVWHTHRLVLVILDVDVDIDISSPPPLIPLLSLSDSTLSEASTRAELVLPGNEAEMRMRRCRANARWPFLAATAAGSSSIGLRLERDHKALPVATWERGADANEICIWYELSNSPQDAASDGCFIDGRAGIWGRGARVAMNTGGYATWERDGDAHEKARGVLLSSCPQDVGERAFDVSMGAHMGGGARLQEGERMVGIWAVGEGGAARGGGGGYRLNSSDRHGLVRGDGSVWWHSILPNLYWAGGKTTSYRSRGVRTLCFEDRYMIVGFVVQAVVQGDSESEEPECCLSYLIGFGIECTTLEVGRQLVYVSPSSVVFVGVSTVVSPFEAKERCKDEVEN</sequence>
<accession>A0AAV9Z5T1</accession>
<proteinExistence type="predicted"/>
<evidence type="ECO:0000313" key="3">
    <source>
        <dbReference type="Proteomes" id="UP001362999"/>
    </source>
</evidence>
<reference evidence="2 3" key="1">
    <citation type="journal article" date="2024" name="J Genomics">
        <title>Draft genome sequencing and assembly of Favolaschia claudopus CIRM-BRFM 2984 isolated from oak limbs.</title>
        <authorList>
            <person name="Navarro D."/>
            <person name="Drula E."/>
            <person name="Chaduli D."/>
            <person name="Cazenave R."/>
            <person name="Ahrendt S."/>
            <person name="Wang J."/>
            <person name="Lipzen A."/>
            <person name="Daum C."/>
            <person name="Barry K."/>
            <person name="Grigoriev I.V."/>
            <person name="Favel A."/>
            <person name="Rosso M.N."/>
            <person name="Martin F."/>
        </authorList>
    </citation>
    <scope>NUCLEOTIDE SEQUENCE [LARGE SCALE GENOMIC DNA]</scope>
    <source>
        <strain evidence="2 3">CIRM-BRFM 2984</strain>
    </source>
</reference>
<dbReference type="Proteomes" id="UP001362999">
    <property type="component" value="Unassembled WGS sequence"/>
</dbReference>
<comment type="caution">
    <text evidence="2">The sequence shown here is derived from an EMBL/GenBank/DDBJ whole genome shotgun (WGS) entry which is preliminary data.</text>
</comment>
<name>A0AAV9Z5T1_9AGAR</name>
<feature type="compositionally biased region" description="Basic and acidic residues" evidence="1">
    <location>
        <begin position="44"/>
        <end position="61"/>
    </location>
</feature>
<dbReference type="AlphaFoldDB" id="A0AAV9Z5T1"/>
<evidence type="ECO:0000256" key="1">
    <source>
        <dbReference type="SAM" id="MobiDB-lite"/>
    </source>
</evidence>
<keyword evidence="3" id="KW-1185">Reference proteome</keyword>
<evidence type="ECO:0000313" key="2">
    <source>
        <dbReference type="EMBL" id="KAK6971729.1"/>
    </source>
</evidence>
<organism evidence="2 3">
    <name type="scientific">Favolaschia claudopus</name>
    <dbReference type="NCBI Taxonomy" id="2862362"/>
    <lineage>
        <taxon>Eukaryota</taxon>
        <taxon>Fungi</taxon>
        <taxon>Dikarya</taxon>
        <taxon>Basidiomycota</taxon>
        <taxon>Agaricomycotina</taxon>
        <taxon>Agaricomycetes</taxon>
        <taxon>Agaricomycetidae</taxon>
        <taxon>Agaricales</taxon>
        <taxon>Marasmiineae</taxon>
        <taxon>Mycenaceae</taxon>
        <taxon>Favolaschia</taxon>
    </lineage>
</organism>
<dbReference type="EMBL" id="JAWWNJ010000205">
    <property type="protein sequence ID" value="KAK6971729.1"/>
    <property type="molecule type" value="Genomic_DNA"/>
</dbReference>